<dbReference type="OrthoDB" id="5513217at2"/>
<organism evidence="2 3">
    <name type="scientific">Pedobacter yulinensis</name>
    <dbReference type="NCBI Taxonomy" id="2126353"/>
    <lineage>
        <taxon>Bacteria</taxon>
        <taxon>Pseudomonadati</taxon>
        <taxon>Bacteroidota</taxon>
        <taxon>Sphingobacteriia</taxon>
        <taxon>Sphingobacteriales</taxon>
        <taxon>Sphingobacteriaceae</taxon>
        <taxon>Pedobacter</taxon>
    </lineage>
</organism>
<dbReference type="Pfam" id="PF11827">
    <property type="entry name" value="DUF3347"/>
    <property type="match status" value="1"/>
</dbReference>
<gene>
    <name evidence="2" type="ORF">C7T94_09880</name>
</gene>
<evidence type="ECO:0000313" key="3">
    <source>
        <dbReference type="Proteomes" id="UP000240912"/>
    </source>
</evidence>
<dbReference type="PROSITE" id="PS51257">
    <property type="entry name" value="PROKAR_LIPOPROTEIN"/>
    <property type="match status" value="1"/>
</dbReference>
<feature type="domain" description="DUF3347" evidence="1">
    <location>
        <begin position="53"/>
        <end position="126"/>
    </location>
</feature>
<dbReference type="Proteomes" id="UP000240912">
    <property type="component" value="Unassembled WGS sequence"/>
</dbReference>
<evidence type="ECO:0000313" key="2">
    <source>
        <dbReference type="EMBL" id="PST82931.1"/>
    </source>
</evidence>
<keyword evidence="3" id="KW-1185">Reference proteome</keyword>
<dbReference type="AlphaFoldDB" id="A0A2T3HKL7"/>
<evidence type="ECO:0000259" key="1">
    <source>
        <dbReference type="Pfam" id="PF11827"/>
    </source>
</evidence>
<dbReference type="InterPro" id="IPR021782">
    <property type="entry name" value="DUF3347"/>
</dbReference>
<protein>
    <recommendedName>
        <fullName evidence="1">DUF3347 domain-containing protein</fullName>
    </recommendedName>
</protein>
<sequence length="177" mass="19555">MRKLLMFASCLAIFACGNSKQEHADAHTEKKENTVPVAEVPVKMKDIQVQNAYTQYIRLKDALVSSNFEAAREASVGLQPELKPIAGCETAQSLNAKISEAKTLAEQRKHFTSLSEDMIGLFKNATLVTGKIYVQHCPMANNGDGGDWLSSDEKIQNPYYGDEMLECGNILEEIKAK</sequence>
<dbReference type="EMBL" id="PYLS01000005">
    <property type="protein sequence ID" value="PST82931.1"/>
    <property type="molecule type" value="Genomic_DNA"/>
</dbReference>
<reference evidence="2 3" key="1">
    <citation type="submission" date="2018-03" db="EMBL/GenBank/DDBJ databases">
        <authorList>
            <person name="Keele B.F."/>
        </authorList>
    </citation>
    <scope>NUCLEOTIDE SEQUENCE [LARGE SCALE GENOMIC DNA]</scope>
    <source>
        <strain evidence="2 3">YL28-9</strain>
    </source>
</reference>
<name>A0A2T3HKL7_9SPHI</name>
<dbReference type="RefSeq" id="WP_107215190.1">
    <property type="nucleotide sequence ID" value="NZ_KZ686269.1"/>
</dbReference>
<proteinExistence type="predicted"/>
<comment type="caution">
    <text evidence="2">The sequence shown here is derived from an EMBL/GenBank/DDBJ whole genome shotgun (WGS) entry which is preliminary data.</text>
</comment>
<accession>A0A2T3HKL7</accession>